<protein>
    <submittedName>
        <fullName evidence="1">Uncharacterized protein</fullName>
    </submittedName>
</protein>
<evidence type="ECO:0000313" key="2">
    <source>
        <dbReference type="Proteomes" id="UP001454036"/>
    </source>
</evidence>
<reference evidence="1 2" key="1">
    <citation type="submission" date="2024-01" db="EMBL/GenBank/DDBJ databases">
        <title>The complete chloroplast genome sequence of Lithospermum erythrorhizon: insights into the phylogenetic relationship among Boraginaceae species and the maternal lineages of purple gromwells.</title>
        <authorList>
            <person name="Okada T."/>
            <person name="Watanabe K."/>
        </authorList>
    </citation>
    <scope>NUCLEOTIDE SEQUENCE [LARGE SCALE GENOMIC DNA]</scope>
</reference>
<dbReference type="PANTHER" id="PTHR33116:SF76">
    <property type="entry name" value="DUF4283 DOMAIN-CONTAINING PROTEIN"/>
    <property type="match status" value="1"/>
</dbReference>
<dbReference type="EMBL" id="BAABME010004853">
    <property type="protein sequence ID" value="GAA0163800.1"/>
    <property type="molecule type" value="Genomic_DNA"/>
</dbReference>
<keyword evidence="2" id="KW-1185">Reference proteome</keyword>
<evidence type="ECO:0000313" key="1">
    <source>
        <dbReference type="EMBL" id="GAA0163800.1"/>
    </source>
</evidence>
<dbReference type="AlphaFoldDB" id="A0AAV3QJU0"/>
<organism evidence="1 2">
    <name type="scientific">Lithospermum erythrorhizon</name>
    <name type="common">Purple gromwell</name>
    <name type="synonym">Lithospermum officinale var. erythrorhizon</name>
    <dbReference type="NCBI Taxonomy" id="34254"/>
    <lineage>
        <taxon>Eukaryota</taxon>
        <taxon>Viridiplantae</taxon>
        <taxon>Streptophyta</taxon>
        <taxon>Embryophyta</taxon>
        <taxon>Tracheophyta</taxon>
        <taxon>Spermatophyta</taxon>
        <taxon>Magnoliopsida</taxon>
        <taxon>eudicotyledons</taxon>
        <taxon>Gunneridae</taxon>
        <taxon>Pentapetalae</taxon>
        <taxon>asterids</taxon>
        <taxon>lamiids</taxon>
        <taxon>Boraginales</taxon>
        <taxon>Boraginaceae</taxon>
        <taxon>Boraginoideae</taxon>
        <taxon>Lithospermeae</taxon>
        <taxon>Lithospermum</taxon>
    </lineage>
</organism>
<comment type="caution">
    <text evidence="1">The sequence shown here is derived from an EMBL/GenBank/DDBJ whole genome shotgun (WGS) entry which is preliminary data.</text>
</comment>
<gene>
    <name evidence="1" type="ORF">LIER_19579</name>
</gene>
<name>A0AAV3QJU0_LITER</name>
<sequence>MMRAANQGADFRFHHLCQAQQITHMSFADDMVIVISPTQQNVQIVQHCLEVFGEITGHLTCEDYRGFTDRIFSKINSWQARKLSFGGRAQLVRSFIFRLHSFWCASLPIPKYVIHEVEMKIRTFLWVGKEEGPYHLRDPWYWCKILKVRPLVKQKLQVSVGNGDSVFFWYDTWCALGHVWDYLDESERANLQVPLGAKLSEVKWVMSGARRHTARLMQVHAYFVQLVFSGENDKWLRGAGDFVSVGRCKVQN</sequence>
<dbReference type="Proteomes" id="UP001454036">
    <property type="component" value="Unassembled WGS sequence"/>
</dbReference>
<proteinExistence type="predicted"/>
<accession>A0AAV3QJU0</accession>
<dbReference type="PANTHER" id="PTHR33116">
    <property type="entry name" value="REVERSE TRANSCRIPTASE ZINC-BINDING DOMAIN-CONTAINING PROTEIN-RELATED-RELATED"/>
    <property type="match status" value="1"/>
</dbReference>